<evidence type="ECO:0000313" key="12">
    <source>
        <dbReference type="EMBL" id="KUI53978.1"/>
    </source>
</evidence>
<dbReference type="InterPro" id="IPR029018">
    <property type="entry name" value="Hex-like_dom2"/>
</dbReference>
<feature type="chain" id="PRO_5008265758" description="Beta-hexosaminidase" evidence="9">
    <location>
        <begin position="20"/>
        <end position="611"/>
    </location>
</feature>
<evidence type="ECO:0000313" key="13">
    <source>
        <dbReference type="Proteomes" id="UP000078576"/>
    </source>
</evidence>
<keyword evidence="3 9" id="KW-0732">Signal</keyword>
<name>A0A194UQP8_CYTMA</name>
<dbReference type="EMBL" id="KN714671">
    <property type="protein sequence ID" value="KUI53978.1"/>
    <property type="molecule type" value="Genomic_DNA"/>
</dbReference>
<dbReference type="STRING" id="694573.A0A194UQP8"/>
<reference evidence="13" key="1">
    <citation type="submission" date="2014-12" db="EMBL/GenBank/DDBJ databases">
        <title>Genome Sequence of Valsa Canker Pathogens Uncovers a Specific Adaption of Colonization on Woody Bark.</title>
        <authorList>
            <person name="Yin Z."/>
            <person name="Liu H."/>
            <person name="Gao X."/>
            <person name="Li Z."/>
            <person name="Song N."/>
            <person name="Ke X."/>
            <person name="Dai Q."/>
            <person name="Wu Y."/>
            <person name="Sun Y."/>
            <person name="Xu J.-R."/>
            <person name="Kang Z.K."/>
            <person name="Wang L."/>
            <person name="Huang L."/>
        </authorList>
    </citation>
    <scope>NUCLEOTIDE SEQUENCE [LARGE SCALE GENOMIC DNA]</scope>
    <source>
        <strain evidence="13">SXYL134</strain>
    </source>
</reference>
<dbReference type="GO" id="GO:0005975">
    <property type="term" value="P:carbohydrate metabolic process"/>
    <property type="evidence" value="ECO:0007669"/>
    <property type="project" value="InterPro"/>
</dbReference>
<comment type="similarity">
    <text evidence="2 7">Belongs to the glycosyl hydrolase 20 family.</text>
</comment>
<dbReference type="SUPFAM" id="SSF51445">
    <property type="entry name" value="(Trans)glycosidases"/>
    <property type="match status" value="1"/>
</dbReference>
<evidence type="ECO:0000256" key="1">
    <source>
        <dbReference type="ARBA" id="ARBA00001231"/>
    </source>
</evidence>
<keyword evidence="5" id="KW-0325">Glycoprotein</keyword>
<keyword evidence="4 7" id="KW-0378">Hydrolase</keyword>
<organism evidence="12 13">
    <name type="scientific">Cytospora mali</name>
    <name type="common">Apple Valsa canker fungus</name>
    <name type="synonym">Valsa mali</name>
    <dbReference type="NCBI Taxonomy" id="578113"/>
    <lineage>
        <taxon>Eukaryota</taxon>
        <taxon>Fungi</taxon>
        <taxon>Dikarya</taxon>
        <taxon>Ascomycota</taxon>
        <taxon>Pezizomycotina</taxon>
        <taxon>Sordariomycetes</taxon>
        <taxon>Sordariomycetidae</taxon>
        <taxon>Diaporthales</taxon>
        <taxon>Cytosporaceae</taxon>
        <taxon>Cytospora</taxon>
    </lineage>
</organism>
<dbReference type="FunFam" id="3.20.20.80:FF:000063">
    <property type="entry name" value="Beta-hexosaminidase"/>
    <property type="match status" value="1"/>
</dbReference>
<dbReference type="PRINTS" id="PR00738">
    <property type="entry name" value="GLHYDRLASE20"/>
</dbReference>
<dbReference type="PIRSF" id="PIRSF001093">
    <property type="entry name" value="B-hxosamndse_ab_euk"/>
    <property type="match status" value="1"/>
</dbReference>
<proteinExistence type="inferred from homology"/>
<evidence type="ECO:0000256" key="9">
    <source>
        <dbReference type="SAM" id="SignalP"/>
    </source>
</evidence>
<comment type="catalytic activity">
    <reaction evidence="1 7">
        <text>Hydrolysis of terminal non-reducing N-acetyl-D-hexosamine residues in N-acetyl-beta-D-hexosaminides.</text>
        <dbReference type="EC" id="3.2.1.52"/>
    </reaction>
</comment>
<feature type="domain" description="Beta-hexosaminidase eukaryotic type N-terminal" evidence="11">
    <location>
        <begin position="25"/>
        <end position="195"/>
    </location>
</feature>
<dbReference type="InterPro" id="IPR029019">
    <property type="entry name" value="HEX_eukaryotic_N"/>
</dbReference>
<dbReference type="InterPro" id="IPR017853">
    <property type="entry name" value="GH"/>
</dbReference>
<protein>
    <recommendedName>
        <fullName evidence="7">Beta-hexosaminidase</fullName>
        <ecNumber evidence="7">3.2.1.52</ecNumber>
    </recommendedName>
</protein>
<dbReference type="EC" id="3.2.1.52" evidence="7"/>
<feature type="active site" description="Proton donor" evidence="8">
    <location>
        <position position="381"/>
    </location>
</feature>
<keyword evidence="6 7" id="KW-0326">Glycosidase</keyword>
<gene>
    <name evidence="12" type="ORF">VP1G_01419</name>
</gene>
<dbReference type="PANTHER" id="PTHR22600:SF58">
    <property type="entry name" value="BETA-HEXOSAMINIDASE"/>
    <property type="match status" value="1"/>
</dbReference>
<accession>A0A194UQP8</accession>
<evidence type="ECO:0000256" key="7">
    <source>
        <dbReference type="PIRNR" id="PIRNR001093"/>
    </source>
</evidence>
<evidence type="ECO:0000256" key="5">
    <source>
        <dbReference type="ARBA" id="ARBA00023180"/>
    </source>
</evidence>
<dbReference type="GO" id="GO:0016020">
    <property type="term" value="C:membrane"/>
    <property type="evidence" value="ECO:0007669"/>
    <property type="project" value="TreeGrafter"/>
</dbReference>
<evidence type="ECO:0000259" key="11">
    <source>
        <dbReference type="Pfam" id="PF14845"/>
    </source>
</evidence>
<dbReference type="Gene3D" id="3.30.379.10">
    <property type="entry name" value="Chitobiase/beta-hexosaminidase domain 2-like"/>
    <property type="match status" value="1"/>
</dbReference>
<feature type="domain" description="Glycoside hydrolase family 20 catalytic" evidence="10">
    <location>
        <begin position="220"/>
        <end position="558"/>
    </location>
</feature>
<dbReference type="GO" id="GO:0030203">
    <property type="term" value="P:glycosaminoglycan metabolic process"/>
    <property type="evidence" value="ECO:0007669"/>
    <property type="project" value="TreeGrafter"/>
</dbReference>
<dbReference type="PANTHER" id="PTHR22600">
    <property type="entry name" value="BETA-HEXOSAMINIDASE"/>
    <property type="match status" value="1"/>
</dbReference>
<evidence type="ECO:0000256" key="2">
    <source>
        <dbReference type="ARBA" id="ARBA00006285"/>
    </source>
</evidence>
<sequence>MAMQLILSLLLLAADSVTAQGLGGLWPVPQPTFESGTTPLFINEDIAVTYNGESVRWSTHENSLPFDEEDLYTKNVFQTQLSFKVDDYEPTAFSSSQVTAAGVSRALDNIFNKNFVPWMLVPRNSLSTYEPSVNASVALVSSLDITLAGDNTTFDATATDVDESYSLSISEDGAAKLSANSTFGILHGLETFSQLFYEHSAGDAWYLVNAPIDIEDSPTYVHRGLMLDTARHWFPVDDIKRTIDAMSYNKLNKLHVHVTDSQSWPLEIPSIPELSAKGAYSKSSVYSPDDIESIQKYGVARGVEVYFEIDMPGHIGVVAEVYPDLVVAYDAQPYYFYCAQPPCGQLKLNDSAVETFLGTLFDDILPRVAPYSKYWSTGGDELNANDSTLDPGLQTNDSTVLQPLLQKFVDTQHTRVRNAGLTPVVWEELVSTWNITLGSDVVVQSWLGGNAVTELANKGHKVIDSNYEYWYLDCGRGQWLTFDNDIWSSFAPFSDWCSPIKNWQLIYSHDPAAGLNASAAELVIGGEVAVWSETIDTYNLDSLVWPRAGAAAEVLWSGRTDASGQNRSQVTAAPRLNSQRQRLVSRGIGASPIQMEWCLQYPNATGCEYPA</sequence>
<dbReference type="Gene3D" id="3.20.20.80">
    <property type="entry name" value="Glycosidases"/>
    <property type="match status" value="1"/>
</dbReference>
<dbReference type="GO" id="GO:0016231">
    <property type="term" value="F:beta-N-acetylglucosaminidase activity"/>
    <property type="evidence" value="ECO:0007669"/>
    <property type="project" value="TreeGrafter"/>
</dbReference>
<dbReference type="CDD" id="cd06562">
    <property type="entry name" value="GH20_HexA_HexB-like"/>
    <property type="match status" value="1"/>
</dbReference>
<evidence type="ECO:0000256" key="6">
    <source>
        <dbReference type="ARBA" id="ARBA00023295"/>
    </source>
</evidence>
<dbReference type="InterPro" id="IPR015883">
    <property type="entry name" value="Glyco_hydro_20_cat"/>
</dbReference>
<keyword evidence="13" id="KW-1185">Reference proteome</keyword>
<dbReference type="AlphaFoldDB" id="A0A194UQP8"/>
<evidence type="ECO:0000256" key="3">
    <source>
        <dbReference type="ARBA" id="ARBA00022729"/>
    </source>
</evidence>
<dbReference type="Pfam" id="PF14845">
    <property type="entry name" value="Glycohydro_20b2"/>
    <property type="match status" value="1"/>
</dbReference>
<dbReference type="InterPro" id="IPR025705">
    <property type="entry name" value="Beta_hexosaminidase_sua/sub"/>
</dbReference>
<evidence type="ECO:0000256" key="4">
    <source>
        <dbReference type="ARBA" id="ARBA00022801"/>
    </source>
</evidence>
<evidence type="ECO:0000259" key="10">
    <source>
        <dbReference type="Pfam" id="PF00728"/>
    </source>
</evidence>
<feature type="signal peptide" evidence="9">
    <location>
        <begin position="1"/>
        <end position="19"/>
    </location>
</feature>
<dbReference type="SUPFAM" id="SSF55545">
    <property type="entry name" value="beta-N-acetylhexosaminidase-like domain"/>
    <property type="match status" value="1"/>
</dbReference>
<dbReference type="OrthoDB" id="428480at2759"/>
<dbReference type="Proteomes" id="UP000078576">
    <property type="component" value="Unassembled WGS sequence"/>
</dbReference>
<dbReference type="Pfam" id="PF00728">
    <property type="entry name" value="Glyco_hydro_20"/>
    <property type="match status" value="1"/>
</dbReference>
<evidence type="ECO:0000256" key="8">
    <source>
        <dbReference type="PIRSR" id="PIRSR001093-1"/>
    </source>
</evidence>